<reference evidence="2 3" key="1">
    <citation type="journal article" date="2013" name="Genome Announc.">
        <title>Draft Genome Sequence of Indibacter alkaliphilus Strain LW1T, Isolated from Lonar Lake, a Haloalkaline Lake in the Buldana District of Maharashtra, India.</title>
        <authorList>
            <person name="Singh A."/>
            <person name="Kumar Jangir P."/>
            <person name="Sharma R."/>
            <person name="Singh A."/>
            <person name="Kumar Pinnaka A."/>
            <person name="Shivaji S."/>
        </authorList>
    </citation>
    <scope>NUCLEOTIDE SEQUENCE [LARGE SCALE GENOMIC DNA]</scope>
    <source>
        <strain evidence="3">CCUG 57479 / KCTC 22604 / LW1</strain>
    </source>
</reference>
<evidence type="ECO:0000313" key="2">
    <source>
        <dbReference type="EMBL" id="EPA00545.1"/>
    </source>
</evidence>
<proteinExistence type="predicted"/>
<dbReference type="eggNOG" id="COG4096">
    <property type="taxonomic scope" value="Bacteria"/>
</dbReference>
<dbReference type="Pfam" id="PF13588">
    <property type="entry name" value="HSDR_N_2"/>
    <property type="match status" value="1"/>
</dbReference>
<gene>
    <name evidence="2" type="ORF">A33Q_0018</name>
</gene>
<dbReference type="InterPro" id="IPR029464">
    <property type="entry name" value="HSDR_N"/>
</dbReference>
<accession>S2DN94</accession>
<keyword evidence="3" id="KW-1185">Reference proteome</keyword>
<name>S2DN94_INDAL</name>
<evidence type="ECO:0000259" key="1">
    <source>
        <dbReference type="Pfam" id="PF13588"/>
    </source>
</evidence>
<comment type="caution">
    <text evidence="2">The sequence shown here is derived from an EMBL/GenBank/DDBJ whole genome shotgun (WGS) entry which is preliminary data.</text>
</comment>
<evidence type="ECO:0000313" key="3">
    <source>
        <dbReference type="Proteomes" id="UP000006073"/>
    </source>
</evidence>
<feature type="domain" description="Type I restriction enzyme R protein N-terminal" evidence="1">
    <location>
        <begin position="68"/>
        <end position="177"/>
    </location>
</feature>
<sequence>MCPIFFSFLKDIGDSSPKDLIFAAMMDDRYNFLQAKLNFPEIELKIEEMDGKLNIFDSLRKKYLILSPEEWVRQHMITFLVQFRNYPKSLFAIEKGLKYNQLQKRSDILIVDRKGDPFLLIECKAPEVKLTQKTMEQVTVYNQSVQAAFVGISNGVQHLFFAYDRASNNYKQIQGLPEFKV</sequence>
<dbReference type="Proteomes" id="UP000006073">
    <property type="component" value="Unassembled WGS sequence"/>
</dbReference>
<dbReference type="Gene3D" id="3.90.1570.30">
    <property type="match status" value="1"/>
</dbReference>
<dbReference type="AlphaFoldDB" id="S2DN94"/>
<dbReference type="STRING" id="1189612.A33Q_0018"/>
<dbReference type="RefSeq" id="WP_016254387.1">
    <property type="nucleotide sequence ID" value="NZ_ALWO02000002.1"/>
</dbReference>
<dbReference type="EMBL" id="ALWO02000002">
    <property type="protein sequence ID" value="EPA00545.1"/>
    <property type="molecule type" value="Genomic_DNA"/>
</dbReference>
<organism evidence="2 3">
    <name type="scientific">Indibacter alkaliphilus (strain CCUG 57479 / KCTC 22604 / LW1)</name>
    <dbReference type="NCBI Taxonomy" id="1189612"/>
    <lineage>
        <taxon>Bacteria</taxon>
        <taxon>Pseudomonadati</taxon>
        <taxon>Bacteroidota</taxon>
        <taxon>Cytophagia</taxon>
        <taxon>Cytophagales</taxon>
        <taxon>Cyclobacteriaceae</taxon>
    </lineage>
</organism>
<protein>
    <recommendedName>
        <fullName evidence="1">Type I restriction enzyme R protein N-terminal domain-containing protein</fullName>
    </recommendedName>
</protein>